<keyword evidence="4 5" id="KW-0539">Nucleus</keyword>
<dbReference type="InterPro" id="IPR001356">
    <property type="entry name" value="HD"/>
</dbReference>
<dbReference type="EMBL" id="JXXN02002938">
    <property type="protein sequence ID" value="THD22184.1"/>
    <property type="molecule type" value="Genomic_DNA"/>
</dbReference>
<dbReference type="AlphaFoldDB" id="A0A4E0R7U8"/>
<dbReference type="InterPro" id="IPR017970">
    <property type="entry name" value="Homeobox_CS"/>
</dbReference>
<dbReference type="Gene3D" id="1.10.10.60">
    <property type="entry name" value="Homeodomain-like"/>
    <property type="match status" value="1"/>
</dbReference>
<dbReference type="InterPro" id="IPR000047">
    <property type="entry name" value="HTH_motif"/>
</dbReference>
<keyword evidence="3 5" id="KW-0371">Homeobox</keyword>
<dbReference type="GO" id="GO:0005634">
    <property type="term" value="C:nucleus"/>
    <property type="evidence" value="ECO:0007669"/>
    <property type="project" value="UniProtKB-SubCell"/>
</dbReference>
<keyword evidence="9" id="KW-1185">Reference proteome</keyword>
<reference evidence="8" key="1">
    <citation type="submission" date="2019-03" db="EMBL/GenBank/DDBJ databases">
        <title>Improved annotation for the trematode Fasciola hepatica.</title>
        <authorList>
            <person name="Choi Y.-J."/>
            <person name="Martin J."/>
            <person name="Mitreva M."/>
        </authorList>
    </citation>
    <scope>NUCLEOTIDE SEQUENCE [LARGE SCALE GENOMIC DNA]</scope>
</reference>
<feature type="domain" description="Homeobox" evidence="7">
    <location>
        <begin position="99"/>
        <end position="159"/>
    </location>
</feature>
<evidence type="ECO:0000256" key="2">
    <source>
        <dbReference type="ARBA" id="ARBA00023125"/>
    </source>
</evidence>
<protein>
    <recommendedName>
        <fullName evidence="7">Homeobox domain-containing protein</fullName>
    </recommendedName>
</protein>
<accession>A0A4E0R7U8</accession>
<dbReference type="SMART" id="SM00389">
    <property type="entry name" value="HOX"/>
    <property type="match status" value="1"/>
</dbReference>
<keyword evidence="2 5" id="KW-0238">DNA-binding</keyword>
<evidence type="ECO:0000256" key="5">
    <source>
        <dbReference type="PROSITE-ProRule" id="PRU00108"/>
    </source>
</evidence>
<dbReference type="Pfam" id="PF00046">
    <property type="entry name" value="Homeodomain"/>
    <property type="match status" value="1"/>
</dbReference>
<organism evidence="8 9">
    <name type="scientific">Fasciola hepatica</name>
    <name type="common">Liver fluke</name>
    <dbReference type="NCBI Taxonomy" id="6192"/>
    <lineage>
        <taxon>Eukaryota</taxon>
        <taxon>Metazoa</taxon>
        <taxon>Spiralia</taxon>
        <taxon>Lophotrochozoa</taxon>
        <taxon>Platyhelminthes</taxon>
        <taxon>Trematoda</taxon>
        <taxon>Digenea</taxon>
        <taxon>Plagiorchiida</taxon>
        <taxon>Echinostomata</taxon>
        <taxon>Echinostomatoidea</taxon>
        <taxon>Fasciolidae</taxon>
        <taxon>Fasciola</taxon>
    </lineage>
</organism>
<dbReference type="PROSITE" id="PS00027">
    <property type="entry name" value="HOMEOBOX_1"/>
    <property type="match status" value="1"/>
</dbReference>
<dbReference type="GO" id="GO:0003677">
    <property type="term" value="F:DNA binding"/>
    <property type="evidence" value="ECO:0007669"/>
    <property type="project" value="UniProtKB-UniRule"/>
</dbReference>
<proteinExistence type="predicted"/>
<dbReference type="InterPro" id="IPR009057">
    <property type="entry name" value="Homeodomain-like_sf"/>
</dbReference>
<feature type="DNA-binding region" description="Homeobox" evidence="5">
    <location>
        <begin position="101"/>
        <end position="160"/>
    </location>
</feature>
<evidence type="ECO:0000256" key="4">
    <source>
        <dbReference type="ARBA" id="ARBA00023242"/>
    </source>
</evidence>
<name>A0A4E0R7U8_FASHE</name>
<dbReference type="PRINTS" id="PR00031">
    <property type="entry name" value="HTHREPRESSR"/>
</dbReference>
<dbReference type="InterPro" id="IPR020479">
    <property type="entry name" value="HD_metazoa"/>
</dbReference>
<evidence type="ECO:0000313" key="8">
    <source>
        <dbReference type="EMBL" id="THD22184.1"/>
    </source>
</evidence>
<dbReference type="Proteomes" id="UP000230066">
    <property type="component" value="Unassembled WGS sequence"/>
</dbReference>
<dbReference type="PRINTS" id="PR00024">
    <property type="entry name" value="HOMEOBOX"/>
</dbReference>
<dbReference type="GO" id="GO:0000981">
    <property type="term" value="F:DNA-binding transcription factor activity, RNA polymerase II-specific"/>
    <property type="evidence" value="ECO:0007669"/>
    <property type="project" value="InterPro"/>
</dbReference>
<sequence>MLKDTDIRITEHNLITYLSAMTEQDGERNRQHSFRISALLDEADLLQKKDSTSESKVVTRSSESALLTLSSDQQMTGLAIKSMEKNGIETTQARYGNTNSKRRRRTAFTHTQLACMEQSFHCQRYLSVSERSDLAAQLGLTEAQVKTWYQNRRTKWKRQMVAAQFSHTGSVPSKESVLTWFQQPENSLTGAVMDDRLGVQIQSNSADLPDLFSSRTSIFDGTSRTSEVRPNNPELFKALIQQISGFWVQT</sequence>
<dbReference type="PROSITE" id="PS50071">
    <property type="entry name" value="HOMEOBOX_2"/>
    <property type="match status" value="1"/>
</dbReference>
<dbReference type="CDD" id="cd00086">
    <property type="entry name" value="homeodomain"/>
    <property type="match status" value="1"/>
</dbReference>
<comment type="caution">
    <text evidence="8">The sequence shown here is derived from an EMBL/GenBank/DDBJ whole genome shotgun (WGS) entry which is preliminary data.</text>
</comment>
<evidence type="ECO:0000256" key="1">
    <source>
        <dbReference type="ARBA" id="ARBA00004123"/>
    </source>
</evidence>
<comment type="subcellular location">
    <subcellularLocation>
        <location evidence="1 5 6">Nucleus</location>
    </subcellularLocation>
</comment>
<evidence type="ECO:0000259" key="7">
    <source>
        <dbReference type="PROSITE" id="PS50071"/>
    </source>
</evidence>
<evidence type="ECO:0000256" key="6">
    <source>
        <dbReference type="RuleBase" id="RU000682"/>
    </source>
</evidence>
<dbReference type="SUPFAM" id="SSF46689">
    <property type="entry name" value="Homeodomain-like"/>
    <property type="match status" value="1"/>
</dbReference>
<dbReference type="PANTHER" id="PTHR24333:SF5">
    <property type="entry name" value="VENT HOMEOBOX"/>
    <property type="match status" value="1"/>
</dbReference>
<dbReference type="InterPro" id="IPR050848">
    <property type="entry name" value="Homeobox_TF"/>
</dbReference>
<evidence type="ECO:0000313" key="9">
    <source>
        <dbReference type="Proteomes" id="UP000230066"/>
    </source>
</evidence>
<dbReference type="PANTHER" id="PTHR24333">
    <property type="entry name" value="HOMEO BOX HB9 LIKE A-RELATED"/>
    <property type="match status" value="1"/>
</dbReference>
<evidence type="ECO:0000256" key="3">
    <source>
        <dbReference type="ARBA" id="ARBA00023155"/>
    </source>
</evidence>
<gene>
    <name evidence="8" type="ORF">D915_006950</name>
</gene>